<evidence type="ECO:0000256" key="1">
    <source>
        <dbReference type="SAM" id="Phobius"/>
    </source>
</evidence>
<keyword evidence="3" id="KW-1185">Reference proteome</keyword>
<sequence>MFPVLQRAVFEAQMVLLMIAVLCSTYSMVMYLLIKIYAVTALGVYKDVAYRAFTVATGRYRSHAFWALIASIITFLMAFALNLYSKVKGKRGLLLSVFTMVLVYMVLLEGAGVLLSADKHIFGA</sequence>
<comment type="caution">
    <text evidence="2">The sequence shown here is derived from an EMBL/GenBank/DDBJ whole genome shotgun (WGS) entry which is preliminary data.</text>
</comment>
<keyword evidence="1" id="KW-0472">Membrane</keyword>
<keyword evidence="1" id="KW-1133">Transmembrane helix</keyword>
<feature type="transmembrane region" description="Helical" evidence="1">
    <location>
        <begin position="12"/>
        <end position="34"/>
    </location>
</feature>
<evidence type="ECO:0008006" key="4">
    <source>
        <dbReference type="Google" id="ProtNLM"/>
    </source>
</evidence>
<keyword evidence="1" id="KW-0812">Transmembrane</keyword>
<gene>
    <name evidence="2" type="ORF">PCOR1329_LOCUS13760</name>
</gene>
<feature type="transmembrane region" description="Helical" evidence="1">
    <location>
        <begin position="63"/>
        <end position="81"/>
    </location>
</feature>
<accession>A0ABN9QRC4</accession>
<protein>
    <recommendedName>
        <fullName evidence="4">ADP,ATP carrier protein</fullName>
    </recommendedName>
</protein>
<organism evidence="2 3">
    <name type="scientific">Prorocentrum cordatum</name>
    <dbReference type="NCBI Taxonomy" id="2364126"/>
    <lineage>
        <taxon>Eukaryota</taxon>
        <taxon>Sar</taxon>
        <taxon>Alveolata</taxon>
        <taxon>Dinophyceae</taxon>
        <taxon>Prorocentrales</taxon>
        <taxon>Prorocentraceae</taxon>
        <taxon>Prorocentrum</taxon>
    </lineage>
</organism>
<evidence type="ECO:0000313" key="2">
    <source>
        <dbReference type="EMBL" id="CAK0808065.1"/>
    </source>
</evidence>
<dbReference type="EMBL" id="CAUYUJ010004080">
    <property type="protein sequence ID" value="CAK0808065.1"/>
    <property type="molecule type" value="Genomic_DNA"/>
</dbReference>
<proteinExistence type="predicted"/>
<reference evidence="2" key="1">
    <citation type="submission" date="2023-10" db="EMBL/GenBank/DDBJ databases">
        <authorList>
            <person name="Chen Y."/>
            <person name="Shah S."/>
            <person name="Dougan E. K."/>
            <person name="Thang M."/>
            <person name="Chan C."/>
        </authorList>
    </citation>
    <scope>NUCLEOTIDE SEQUENCE [LARGE SCALE GENOMIC DNA]</scope>
</reference>
<evidence type="ECO:0000313" key="3">
    <source>
        <dbReference type="Proteomes" id="UP001189429"/>
    </source>
</evidence>
<feature type="transmembrane region" description="Helical" evidence="1">
    <location>
        <begin position="93"/>
        <end position="115"/>
    </location>
</feature>
<dbReference type="Proteomes" id="UP001189429">
    <property type="component" value="Unassembled WGS sequence"/>
</dbReference>
<name>A0ABN9QRC4_9DINO</name>